<evidence type="ECO:0000256" key="1">
    <source>
        <dbReference type="SAM" id="MobiDB-lite"/>
    </source>
</evidence>
<dbReference type="EMBL" id="HBFC01015012">
    <property type="protein sequence ID" value="CAD8706124.1"/>
    <property type="molecule type" value="Transcribed_RNA"/>
</dbReference>
<feature type="compositionally biased region" description="Basic and acidic residues" evidence="1">
    <location>
        <begin position="370"/>
        <end position="380"/>
    </location>
</feature>
<reference evidence="2" key="1">
    <citation type="submission" date="2021-01" db="EMBL/GenBank/DDBJ databases">
        <authorList>
            <person name="Corre E."/>
            <person name="Pelletier E."/>
            <person name="Niang G."/>
            <person name="Scheremetjew M."/>
            <person name="Finn R."/>
            <person name="Kale V."/>
            <person name="Holt S."/>
            <person name="Cochrane G."/>
            <person name="Meng A."/>
            <person name="Brown T."/>
            <person name="Cohen L."/>
        </authorList>
    </citation>
    <scope>NUCLEOTIDE SEQUENCE</scope>
    <source>
        <strain evidence="2">SL-175</strain>
    </source>
</reference>
<sequence length="639" mass="68520">MPRRPPDTVAEDDEAPLWTRPLRHPQPRTTDLYGAYGESLANDAVRLEKTRAIAFRHAELSAHKRRLAVARDTSATTSAVREFVARESRTRRGRELDPSVVRRKALNPETTTCMFGDVDFMHYHSSGSADWLEGLGAFESSAGSSGSGGDRDSNIWQHFRALSPPSDTRKGRVGVGEKGEGRGGGRGNDRGGRDADAQRRLTDEWVGSSNPPPGPSRRPLDRGRQLSAAQPIRGGGGYRQQETRLMNNRAEWVGLVNGRVTGKKGETPLTVGRTSGIREVSVKDVSHALRDSAEQMRRVHAEVRAVHAAQDAEREMRSALEYDLAGGGVWSTHKTRAVEAEILHELQRRHDRDDAAPAGVREGRFTTADDANRRDEDGDRQVGGGGAHCVGRDYVCSPTEAIAIGDATRGRRGGHSFIRAGDSCVGSSSSGVCGGTALAGATRMTTTELVARAASTDPQPKTRHASRPTSAHYISGCGSKGVLHVGPHYGNTVNGGDHGPSREERGSVRPSTAEPRTSSRRVAALRRESWSVGCFEGTANDRLNQWDSGDSQPIGQPAVGTIGLWVSGPPDVSTKQTGSLRRHERQQGSGRLNQWDSETGPGLIGGGGEAGVALFLGIAGSNAFVAPRKRPTTLPGRSR</sequence>
<dbReference type="AlphaFoldDB" id="A0A7S0SHD6"/>
<organism evidence="2">
    <name type="scientific">Mantoniella antarctica</name>
    <dbReference type="NCBI Taxonomy" id="81844"/>
    <lineage>
        <taxon>Eukaryota</taxon>
        <taxon>Viridiplantae</taxon>
        <taxon>Chlorophyta</taxon>
        <taxon>Mamiellophyceae</taxon>
        <taxon>Mamiellales</taxon>
        <taxon>Mamiellaceae</taxon>
        <taxon>Mantoniella</taxon>
    </lineage>
</organism>
<protein>
    <submittedName>
        <fullName evidence="2">Uncharacterized protein</fullName>
    </submittedName>
</protein>
<evidence type="ECO:0000313" key="2">
    <source>
        <dbReference type="EMBL" id="CAD8706124.1"/>
    </source>
</evidence>
<feature type="region of interest" description="Disordered" evidence="1">
    <location>
        <begin position="159"/>
        <end position="240"/>
    </location>
</feature>
<name>A0A7S0SHD6_9CHLO</name>
<feature type="compositionally biased region" description="Basic and acidic residues" evidence="1">
    <location>
        <begin position="167"/>
        <end position="203"/>
    </location>
</feature>
<gene>
    <name evidence="2" type="ORF">MANT1106_LOCUS8807</name>
</gene>
<feature type="compositionally biased region" description="Polar residues" evidence="1">
    <location>
        <begin position="587"/>
        <end position="597"/>
    </location>
</feature>
<feature type="region of interest" description="Disordered" evidence="1">
    <location>
        <begin position="452"/>
        <end position="472"/>
    </location>
</feature>
<accession>A0A7S0SHD6</accession>
<feature type="region of interest" description="Disordered" evidence="1">
    <location>
        <begin position="485"/>
        <end position="522"/>
    </location>
</feature>
<feature type="region of interest" description="Disordered" evidence="1">
    <location>
        <begin position="568"/>
        <end position="601"/>
    </location>
</feature>
<proteinExistence type="predicted"/>
<feature type="region of interest" description="Disordered" evidence="1">
    <location>
        <begin position="351"/>
        <end position="384"/>
    </location>
</feature>
<feature type="region of interest" description="Disordered" evidence="1">
    <location>
        <begin position="1"/>
        <end position="29"/>
    </location>
</feature>